<evidence type="ECO:0000256" key="8">
    <source>
        <dbReference type="SAM" id="Phobius"/>
    </source>
</evidence>
<feature type="transmembrane region" description="Helical" evidence="8">
    <location>
        <begin position="98"/>
        <end position="115"/>
    </location>
</feature>
<sequence>MKTPEKFPTFVWGVSLVTVVLAGGLAFLYQLGTANLVDETEPLFAEAARQMTVTGDWITPYFNGEPRFDKPPLVYWLMAIAYRLIGTNEWAVRLPSALSALAVMGGTYVTLWRFVPMASGSRHGWLLPWGAASLGAIAIAFNPQTFIWGRTGVSDMLLCACVGLSLLSFFWGYATEGKPQDYAYLSFFVWMGLAVLAKGPVGMVLPVGIIGGFLLYGGNVKTVWREMRPLRGWLVFFLITIPWYLLIWQANGEAYIESFFGYHNVERFTRVVNRHSGPWYFYFGVVLVGFAPWSAYLPAAIARLRVWRRGWWRNLPRQEQLGGFALFWFGGVFLFFTVAVTKLPSYVLPLIPAAAILVSLLLSEEMLHRSSLSRRWLLASHAGSWLIWMLMAIALVILPFIIGPDPVVDRIDLEIFKSGLSTWGAGVIVAIASVVEAVALTRRRGVAIAQIGGFALFLLLVAHPMFGLLDELRQQPIRQMADTARALYQPGDRLLSVGFEKPSIVFYTQKPVTYVPRPSLGREDLRQQVEQGNLSGTTLVFADRERLPMLGLREDQYDLLDAKRRYRLIRVHHDRLDKFTHKDPD</sequence>
<evidence type="ECO:0000313" key="11">
    <source>
        <dbReference type="Proteomes" id="UP001056708"/>
    </source>
</evidence>
<feature type="domain" description="Glycosyltransferase RgtA/B/C/D-like" evidence="9">
    <location>
        <begin position="69"/>
        <end position="244"/>
    </location>
</feature>
<feature type="transmembrane region" description="Helical" evidence="8">
    <location>
        <begin position="279"/>
        <end position="301"/>
    </location>
</feature>
<dbReference type="PANTHER" id="PTHR33908">
    <property type="entry name" value="MANNOSYLTRANSFERASE YKCB-RELATED"/>
    <property type="match status" value="1"/>
</dbReference>
<evidence type="ECO:0000259" key="9">
    <source>
        <dbReference type="Pfam" id="PF13231"/>
    </source>
</evidence>
<feature type="transmembrane region" description="Helical" evidence="8">
    <location>
        <begin position="156"/>
        <end position="175"/>
    </location>
</feature>
<dbReference type="Pfam" id="PF13231">
    <property type="entry name" value="PMT_2"/>
    <property type="match status" value="1"/>
</dbReference>
<feature type="transmembrane region" description="Helical" evidence="8">
    <location>
        <begin position="230"/>
        <end position="250"/>
    </location>
</feature>
<evidence type="ECO:0000256" key="5">
    <source>
        <dbReference type="ARBA" id="ARBA00022692"/>
    </source>
</evidence>
<feature type="transmembrane region" description="Helical" evidence="8">
    <location>
        <begin position="447"/>
        <end position="469"/>
    </location>
</feature>
<evidence type="ECO:0000256" key="1">
    <source>
        <dbReference type="ARBA" id="ARBA00004651"/>
    </source>
</evidence>
<feature type="transmembrane region" description="Helical" evidence="8">
    <location>
        <begin position="376"/>
        <end position="402"/>
    </location>
</feature>
<dbReference type="RefSeq" id="WP_252662949.1">
    <property type="nucleotide sequence ID" value="NZ_CP098611.1"/>
</dbReference>
<keyword evidence="6 8" id="KW-1133">Transmembrane helix</keyword>
<keyword evidence="7 8" id="KW-0472">Membrane</keyword>
<evidence type="ECO:0000256" key="7">
    <source>
        <dbReference type="ARBA" id="ARBA00023136"/>
    </source>
</evidence>
<dbReference type="Proteomes" id="UP001056708">
    <property type="component" value="Chromosome"/>
</dbReference>
<feature type="transmembrane region" description="Helical" evidence="8">
    <location>
        <begin position="422"/>
        <end position="440"/>
    </location>
</feature>
<organism evidence="10 11">
    <name type="scientific">Phormidium yuhuli AB48</name>
    <dbReference type="NCBI Taxonomy" id="2940671"/>
    <lineage>
        <taxon>Bacteria</taxon>
        <taxon>Bacillati</taxon>
        <taxon>Cyanobacteriota</taxon>
        <taxon>Cyanophyceae</taxon>
        <taxon>Oscillatoriophycideae</taxon>
        <taxon>Oscillatoriales</taxon>
        <taxon>Oscillatoriaceae</taxon>
        <taxon>Phormidium</taxon>
        <taxon>Phormidium yuhuli</taxon>
    </lineage>
</organism>
<gene>
    <name evidence="10" type="ORF">NEA10_19210</name>
</gene>
<keyword evidence="5 8" id="KW-0812">Transmembrane</keyword>
<feature type="transmembrane region" description="Helical" evidence="8">
    <location>
        <begin position="187"/>
        <end position="218"/>
    </location>
</feature>
<keyword evidence="3" id="KW-0328">Glycosyltransferase</keyword>
<feature type="transmembrane region" description="Helical" evidence="8">
    <location>
        <begin position="321"/>
        <end position="340"/>
    </location>
</feature>
<comment type="subcellular location">
    <subcellularLocation>
        <location evidence="1">Cell membrane</location>
        <topology evidence="1">Multi-pass membrane protein</topology>
    </subcellularLocation>
</comment>
<dbReference type="PANTHER" id="PTHR33908:SF3">
    <property type="entry name" value="UNDECAPRENYL PHOSPHATE-ALPHA-4-AMINO-4-DEOXY-L-ARABINOSE ARABINOSYL TRANSFERASE"/>
    <property type="match status" value="1"/>
</dbReference>
<dbReference type="InterPro" id="IPR050297">
    <property type="entry name" value="LipidA_mod_glycosyltrf_83"/>
</dbReference>
<feature type="transmembrane region" description="Helical" evidence="8">
    <location>
        <begin position="7"/>
        <end position="29"/>
    </location>
</feature>
<dbReference type="EMBL" id="CP098611">
    <property type="protein sequence ID" value="USR90925.1"/>
    <property type="molecule type" value="Genomic_DNA"/>
</dbReference>
<evidence type="ECO:0000256" key="4">
    <source>
        <dbReference type="ARBA" id="ARBA00022679"/>
    </source>
</evidence>
<proteinExistence type="predicted"/>
<name>A0ABY5AQ26_9CYAN</name>
<feature type="transmembrane region" description="Helical" evidence="8">
    <location>
        <begin position="346"/>
        <end position="364"/>
    </location>
</feature>
<feature type="transmembrane region" description="Helical" evidence="8">
    <location>
        <begin position="127"/>
        <end position="149"/>
    </location>
</feature>
<keyword evidence="4" id="KW-0808">Transferase</keyword>
<keyword evidence="11" id="KW-1185">Reference proteome</keyword>
<evidence type="ECO:0000256" key="6">
    <source>
        <dbReference type="ARBA" id="ARBA00022989"/>
    </source>
</evidence>
<dbReference type="InterPro" id="IPR038731">
    <property type="entry name" value="RgtA/B/C-like"/>
</dbReference>
<keyword evidence="2" id="KW-1003">Cell membrane</keyword>
<evidence type="ECO:0000313" key="10">
    <source>
        <dbReference type="EMBL" id="USR90925.1"/>
    </source>
</evidence>
<protein>
    <submittedName>
        <fullName evidence="10">Glycosyltransferase family 39 protein</fullName>
    </submittedName>
</protein>
<evidence type="ECO:0000256" key="3">
    <source>
        <dbReference type="ARBA" id="ARBA00022676"/>
    </source>
</evidence>
<reference evidence="10" key="1">
    <citation type="submission" date="2022-06" db="EMBL/GenBank/DDBJ databases">
        <title>Genome sequence of Phormidium yuhuli AB48 isolated from an industrial photobioreactor environment.</title>
        <authorList>
            <person name="Qiu Y."/>
            <person name="Noonan A.J.C."/>
            <person name="Dofher K."/>
            <person name="Koch M."/>
            <person name="Kieft B."/>
            <person name="Lin X."/>
            <person name="Ziels R.M."/>
            <person name="Hallam S.J."/>
        </authorList>
    </citation>
    <scope>NUCLEOTIDE SEQUENCE</scope>
    <source>
        <strain evidence="10">AB48</strain>
    </source>
</reference>
<evidence type="ECO:0000256" key="2">
    <source>
        <dbReference type="ARBA" id="ARBA00022475"/>
    </source>
</evidence>
<accession>A0ABY5AQ26</accession>